<dbReference type="InterPro" id="IPR013762">
    <property type="entry name" value="Integrase-like_cat_sf"/>
</dbReference>
<comment type="similarity">
    <text evidence="3">Belongs to the 'phage' integrase family.</text>
</comment>
<dbReference type="GO" id="GO:0015074">
    <property type="term" value="P:DNA integration"/>
    <property type="evidence" value="ECO:0007669"/>
    <property type="project" value="UniProtKB-KW"/>
</dbReference>
<dbReference type="PANTHER" id="PTHR30349">
    <property type="entry name" value="PHAGE INTEGRASE-RELATED"/>
    <property type="match status" value="1"/>
</dbReference>
<dbReference type="PROSITE" id="PS51898">
    <property type="entry name" value="TYR_RECOMBINASE"/>
    <property type="match status" value="1"/>
</dbReference>
<reference evidence="14 15" key="1">
    <citation type="submission" date="2010-12" db="EMBL/GenBank/DDBJ databases">
        <authorList>
            <person name="Muzny D."/>
            <person name="Qin X."/>
            <person name="Deng J."/>
            <person name="Jiang H."/>
            <person name="Liu Y."/>
            <person name="Qu J."/>
            <person name="Song X.-Z."/>
            <person name="Zhang L."/>
            <person name="Thornton R."/>
            <person name="Coyle M."/>
            <person name="Francisco L."/>
            <person name="Jackson L."/>
            <person name="Javaid M."/>
            <person name="Korchina V."/>
            <person name="Kovar C."/>
            <person name="Mata R."/>
            <person name="Mathew T."/>
            <person name="Ngo R."/>
            <person name="Nguyen L."/>
            <person name="Nguyen N."/>
            <person name="Okwuonu G."/>
            <person name="Ongeri F."/>
            <person name="Pham C."/>
            <person name="Simmons D."/>
            <person name="Wilczek-Boney K."/>
            <person name="Hale W."/>
            <person name="Jakkamsetti A."/>
            <person name="Pham P."/>
            <person name="Ruth R."/>
            <person name="San Lucas F."/>
            <person name="Warren J."/>
            <person name="Zhang J."/>
            <person name="Zhao Z."/>
            <person name="Zhou C."/>
            <person name="Zhu D."/>
            <person name="Lee S."/>
            <person name="Bess C."/>
            <person name="Blankenburg K."/>
            <person name="Forbes L."/>
            <person name="Fu Q."/>
            <person name="Gubbala S."/>
            <person name="Hirani K."/>
            <person name="Jayaseelan J.C."/>
            <person name="Lara F."/>
            <person name="Munidasa M."/>
            <person name="Palculict T."/>
            <person name="Patil S."/>
            <person name="Pu L.-L."/>
            <person name="Saada N."/>
            <person name="Tang L."/>
            <person name="Weissenberger G."/>
            <person name="Zhu Y."/>
            <person name="Hemphill L."/>
            <person name="Shang Y."/>
            <person name="Youmans B."/>
            <person name="Ayvaz T."/>
            <person name="Ross M."/>
            <person name="Santibanez J."/>
            <person name="Aqrawi P."/>
            <person name="Gross S."/>
            <person name="Joshi V."/>
            <person name="Fowler G."/>
            <person name="Nazareth L."/>
            <person name="Reid J."/>
            <person name="Worley K."/>
            <person name="Petrosino J."/>
            <person name="Highlander S."/>
            <person name="Gibbs R."/>
        </authorList>
    </citation>
    <scope>NUCLEOTIDE SEQUENCE [LARGE SCALE GENOMIC DNA]</scope>
    <source>
        <strain evidence="14 15">ATCC 23263</strain>
    </source>
</reference>
<dbReference type="GO" id="GO:0005737">
    <property type="term" value="C:cytoplasm"/>
    <property type="evidence" value="ECO:0007669"/>
    <property type="project" value="UniProtKB-SubCell"/>
</dbReference>
<evidence type="ECO:0000313" key="15">
    <source>
        <dbReference type="Proteomes" id="UP000004754"/>
    </source>
</evidence>
<evidence type="ECO:0000256" key="2">
    <source>
        <dbReference type="ARBA" id="ARBA00004496"/>
    </source>
</evidence>
<evidence type="ECO:0000256" key="6">
    <source>
        <dbReference type="ARBA" id="ARBA00022829"/>
    </source>
</evidence>
<dbReference type="PROSITE" id="PS51900">
    <property type="entry name" value="CB"/>
    <property type="match status" value="1"/>
</dbReference>
<dbReference type="GO" id="GO:0006310">
    <property type="term" value="P:DNA recombination"/>
    <property type="evidence" value="ECO:0007669"/>
    <property type="project" value="UniProtKB-KW"/>
</dbReference>
<dbReference type="HOGENOM" id="CLU_027562_9_6_9"/>
<keyword evidence="8 11" id="KW-0238">DNA-binding</keyword>
<name>E6MEZ3_9FIRM</name>
<evidence type="ECO:0000256" key="9">
    <source>
        <dbReference type="ARBA" id="ARBA00023172"/>
    </source>
</evidence>
<dbReference type="GO" id="GO:0051301">
    <property type="term" value="P:cell division"/>
    <property type="evidence" value="ECO:0007669"/>
    <property type="project" value="UniProtKB-KW"/>
</dbReference>
<evidence type="ECO:0000256" key="4">
    <source>
        <dbReference type="ARBA" id="ARBA00022490"/>
    </source>
</evidence>
<evidence type="ECO:0000256" key="8">
    <source>
        <dbReference type="ARBA" id="ARBA00023125"/>
    </source>
</evidence>
<dbReference type="InterPro" id="IPR004107">
    <property type="entry name" value="Integrase_SAM-like_N"/>
</dbReference>
<dbReference type="InterPro" id="IPR010998">
    <property type="entry name" value="Integrase_recombinase_N"/>
</dbReference>
<keyword evidence="7" id="KW-0229">DNA integration</keyword>
<evidence type="ECO:0000256" key="7">
    <source>
        <dbReference type="ARBA" id="ARBA00022908"/>
    </source>
</evidence>
<accession>E6MEZ3</accession>
<keyword evidence="4" id="KW-0963">Cytoplasm</keyword>
<dbReference type="Gene3D" id="1.10.443.10">
    <property type="entry name" value="Intergrase catalytic core"/>
    <property type="match status" value="1"/>
</dbReference>
<dbReference type="Pfam" id="PF00589">
    <property type="entry name" value="Phage_integrase"/>
    <property type="match status" value="1"/>
</dbReference>
<evidence type="ECO:0000256" key="1">
    <source>
        <dbReference type="ARBA" id="ARBA00003283"/>
    </source>
</evidence>
<sequence length="355" mass="40565">MRIIYYINIKGEAKLLPEDKTNAPKIPSKRQNAILTDLADYLISAKGYSLNTIRSYQNDLIQFFRFLRRRFGQVDRDCPFEAIDISPIDFSLLSAVQLADIYAFLGYASVQRGNGNTTRKRKTAAIRALYHYLTVVLQLDMSDPTQNLEVPKIKQRDPIYLTLDEAMSLLNAIDGRNKERDLAIVTLFLNCGMRLSELTNLRLKDIQDETLHIVGKGNKERDVILNDACVNALEAYYPIRKQQIERIEAQSDKVVKVDDHLFLSSRGRGISNRMVEGMVHKYILKAGLDANKITVHKLRHTAATLMYKYGQVDIRTLQKVLGHENVSTTEIYTHIEDDDVRAALYKNPLAEFSPK</sequence>
<protein>
    <submittedName>
        <fullName evidence="14">Site-specific tyrosine recombinase XerC</fullName>
    </submittedName>
</protein>
<keyword evidence="6" id="KW-0159">Chromosome partition</keyword>
<proteinExistence type="inferred from homology"/>
<comment type="subcellular location">
    <subcellularLocation>
        <location evidence="2">Cytoplasm</location>
    </subcellularLocation>
</comment>
<dbReference type="InterPro" id="IPR011010">
    <property type="entry name" value="DNA_brk_join_enz"/>
</dbReference>
<evidence type="ECO:0000259" key="12">
    <source>
        <dbReference type="PROSITE" id="PS51898"/>
    </source>
</evidence>
<dbReference type="STRING" id="887929.HMP0721_0576"/>
<dbReference type="PANTHER" id="PTHR30349:SF77">
    <property type="entry name" value="TYROSINE RECOMBINASE XERC"/>
    <property type="match status" value="1"/>
</dbReference>
<evidence type="ECO:0000256" key="5">
    <source>
        <dbReference type="ARBA" id="ARBA00022618"/>
    </source>
</evidence>
<dbReference type="Proteomes" id="UP000004754">
    <property type="component" value="Unassembled WGS sequence"/>
</dbReference>
<dbReference type="SUPFAM" id="SSF56349">
    <property type="entry name" value="DNA breaking-rejoining enzymes"/>
    <property type="match status" value="1"/>
</dbReference>
<gene>
    <name evidence="14" type="primary">xerC</name>
    <name evidence="14" type="ORF">HMP0721_0576</name>
</gene>
<dbReference type="InterPro" id="IPR002104">
    <property type="entry name" value="Integrase_catalytic"/>
</dbReference>
<evidence type="ECO:0000259" key="13">
    <source>
        <dbReference type="PROSITE" id="PS51900"/>
    </source>
</evidence>
<keyword evidence="5" id="KW-0132">Cell division</keyword>
<dbReference type="InterPro" id="IPR050090">
    <property type="entry name" value="Tyrosine_recombinase_XerCD"/>
</dbReference>
<feature type="domain" description="Tyr recombinase" evidence="12">
    <location>
        <begin position="156"/>
        <end position="346"/>
    </location>
</feature>
<comment type="caution">
    <text evidence="14">The sequence shown here is derived from an EMBL/GenBank/DDBJ whole genome shotgun (WGS) entry which is preliminary data.</text>
</comment>
<organism evidence="14 15">
    <name type="scientific">Pseudoramibacter alactolyticus ATCC 23263</name>
    <dbReference type="NCBI Taxonomy" id="887929"/>
    <lineage>
        <taxon>Bacteria</taxon>
        <taxon>Bacillati</taxon>
        <taxon>Bacillota</taxon>
        <taxon>Clostridia</taxon>
        <taxon>Eubacteriales</taxon>
        <taxon>Eubacteriaceae</taxon>
        <taxon>Pseudoramibacter</taxon>
    </lineage>
</organism>
<dbReference type="Gene3D" id="1.10.150.130">
    <property type="match status" value="1"/>
</dbReference>
<keyword evidence="10" id="KW-0131">Cell cycle</keyword>
<dbReference type="eggNOG" id="COG4974">
    <property type="taxonomic scope" value="Bacteria"/>
</dbReference>
<dbReference type="InterPro" id="IPR044068">
    <property type="entry name" value="CB"/>
</dbReference>
<keyword evidence="9" id="KW-0233">DNA recombination</keyword>
<dbReference type="EMBL" id="AEQN01000010">
    <property type="protein sequence ID" value="EFV02343.1"/>
    <property type="molecule type" value="Genomic_DNA"/>
</dbReference>
<evidence type="ECO:0000256" key="11">
    <source>
        <dbReference type="PROSITE-ProRule" id="PRU01248"/>
    </source>
</evidence>
<evidence type="ECO:0000256" key="10">
    <source>
        <dbReference type="ARBA" id="ARBA00023306"/>
    </source>
</evidence>
<feature type="domain" description="Core-binding (CB)" evidence="13">
    <location>
        <begin position="33"/>
        <end position="134"/>
    </location>
</feature>
<dbReference type="AlphaFoldDB" id="E6MEZ3"/>
<keyword evidence="15" id="KW-1185">Reference proteome</keyword>
<evidence type="ECO:0000256" key="3">
    <source>
        <dbReference type="ARBA" id="ARBA00008857"/>
    </source>
</evidence>
<dbReference type="GO" id="GO:0003677">
    <property type="term" value="F:DNA binding"/>
    <property type="evidence" value="ECO:0007669"/>
    <property type="project" value="UniProtKB-UniRule"/>
</dbReference>
<dbReference type="Pfam" id="PF02899">
    <property type="entry name" value="Phage_int_SAM_1"/>
    <property type="match status" value="1"/>
</dbReference>
<comment type="function">
    <text evidence="1">Site-specific tyrosine recombinase, which acts by catalyzing the cutting and rejoining of the recombining DNA molecules.</text>
</comment>
<dbReference type="GO" id="GO:0007059">
    <property type="term" value="P:chromosome segregation"/>
    <property type="evidence" value="ECO:0007669"/>
    <property type="project" value="UniProtKB-KW"/>
</dbReference>
<evidence type="ECO:0000313" key="14">
    <source>
        <dbReference type="EMBL" id="EFV02343.1"/>
    </source>
</evidence>